<accession>A0A444RP37</accession>
<protein>
    <submittedName>
        <fullName evidence="2">Uncharacterized protein</fullName>
    </submittedName>
</protein>
<dbReference type="AlphaFoldDB" id="A0A444RP37"/>
<proteinExistence type="predicted"/>
<gene>
    <name evidence="2" type="ORF">VDGE_30568</name>
</gene>
<feature type="region of interest" description="Disordered" evidence="1">
    <location>
        <begin position="1"/>
        <end position="24"/>
    </location>
</feature>
<evidence type="ECO:0000256" key="1">
    <source>
        <dbReference type="SAM" id="MobiDB-lite"/>
    </source>
</evidence>
<evidence type="ECO:0000313" key="3">
    <source>
        <dbReference type="Proteomes" id="UP000288725"/>
    </source>
</evidence>
<comment type="caution">
    <text evidence="2">The sequence shown here is derived from an EMBL/GenBank/DDBJ whole genome shotgun (WGS) entry which is preliminary data.</text>
</comment>
<dbReference type="Proteomes" id="UP000288725">
    <property type="component" value="Unassembled WGS sequence"/>
</dbReference>
<sequence length="90" mass="9837">MPRHSSDPGAPATPGTWRQSMVHGSPQCIKPKVEVLGTKEYLGTRTCPAFLPASDDSTPLQGVPILSRSSWQNFFQPKKRTTVHICSGFV</sequence>
<name>A0A444RP37_VERDA</name>
<reference evidence="2 3" key="1">
    <citation type="submission" date="2018-12" db="EMBL/GenBank/DDBJ databases">
        <title>Genome of Verticillium dahliae isolate Getta Getta.</title>
        <authorList>
            <person name="Gardiner D.M."/>
        </authorList>
    </citation>
    <scope>NUCLEOTIDE SEQUENCE [LARGE SCALE GENOMIC DNA]</scope>
    <source>
        <strain evidence="2 3">Getta Getta</strain>
    </source>
</reference>
<organism evidence="2 3">
    <name type="scientific">Verticillium dahliae</name>
    <name type="common">Verticillium wilt</name>
    <dbReference type="NCBI Taxonomy" id="27337"/>
    <lineage>
        <taxon>Eukaryota</taxon>
        <taxon>Fungi</taxon>
        <taxon>Dikarya</taxon>
        <taxon>Ascomycota</taxon>
        <taxon>Pezizomycotina</taxon>
        <taxon>Sordariomycetes</taxon>
        <taxon>Hypocreomycetidae</taxon>
        <taxon>Glomerellales</taxon>
        <taxon>Plectosphaerellaceae</taxon>
        <taxon>Verticillium</taxon>
    </lineage>
</organism>
<evidence type="ECO:0000313" key="2">
    <source>
        <dbReference type="EMBL" id="RXG42845.1"/>
    </source>
</evidence>
<dbReference type="EMBL" id="RSDZ01000122">
    <property type="protein sequence ID" value="RXG42845.1"/>
    <property type="molecule type" value="Genomic_DNA"/>
</dbReference>